<evidence type="ECO:0000256" key="2">
    <source>
        <dbReference type="ARBA" id="ARBA00023002"/>
    </source>
</evidence>
<keyword evidence="6" id="KW-1185">Reference proteome</keyword>
<dbReference type="PROSITE" id="PS00061">
    <property type="entry name" value="ADH_SHORT"/>
    <property type="match status" value="1"/>
</dbReference>
<evidence type="ECO:0000256" key="4">
    <source>
        <dbReference type="SAM" id="MobiDB-lite"/>
    </source>
</evidence>
<evidence type="ECO:0000256" key="1">
    <source>
        <dbReference type="ARBA" id="ARBA00006484"/>
    </source>
</evidence>
<dbReference type="PANTHER" id="PTHR44196:SF1">
    <property type="entry name" value="DEHYDROGENASE_REDUCTASE SDR FAMILY MEMBER 7B"/>
    <property type="match status" value="1"/>
</dbReference>
<gene>
    <name evidence="5" type="ORF">SAMN05192589_104358</name>
</gene>
<proteinExistence type="inferred from homology"/>
<dbReference type="GO" id="GO:0016491">
    <property type="term" value="F:oxidoreductase activity"/>
    <property type="evidence" value="ECO:0007669"/>
    <property type="project" value="UniProtKB-KW"/>
</dbReference>
<dbReference type="PANTHER" id="PTHR44196">
    <property type="entry name" value="DEHYDROGENASE/REDUCTASE SDR FAMILY MEMBER 7B"/>
    <property type="match status" value="1"/>
</dbReference>
<dbReference type="RefSeq" id="WP_092742754.1">
    <property type="nucleotide sequence ID" value="NZ_FMZC01000004.1"/>
</dbReference>
<keyword evidence="2" id="KW-0560">Oxidoreductase</keyword>
<protein>
    <submittedName>
        <fullName evidence="5">NADP-dependent 3-hydroxy acid dehydrogenase YdfG</fullName>
    </submittedName>
</protein>
<dbReference type="AlphaFoldDB" id="A0A1G6S8R5"/>
<dbReference type="GO" id="GO:0016020">
    <property type="term" value="C:membrane"/>
    <property type="evidence" value="ECO:0007669"/>
    <property type="project" value="TreeGrafter"/>
</dbReference>
<accession>A0A1G6S8R5</accession>
<comment type="similarity">
    <text evidence="1 3">Belongs to the short-chain dehydrogenases/reductases (SDR) family.</text>
</comment>
<evidence type="ECO:0000313" key="5">
    <source>
        <dbReference type="EMBL" id="SDD12507.1"/>
    </source>
</evidence>
<dbReference type="InterPro" id="IPR036291">
    <property type="entry name" value="NAD(P)-bd_dom_sf"/>
</dbReference>
<dbReference type="PRINTS" id="PR00081">
    <property type="entry name" value="GDHRDH"/>
</dbReference>
<dbReference type="OrthoDB" id="9790266at2"/>
<dbReference type="Proteomes" id="UP000198781">
    <property type="component" value="Unassembled WGS sequence"/>
</dbReference>
<dbReference type="InterPro" id="IPR002347">
    <property type="entry name" value="SDR_fam"/>
</dbReference>
<dbReference type="SUPFAM" id="SSF51735">
    <property type="entry name" value="NAD(P)-binding Rossmann-fold domains"/>
    <property type="match status" value="1"/>
</dbReference>
<dbReference type="NCBIfam" id="NF004792">
    <property type="entry name" value="PRK06139.1"/>
    <property type="match status" value="1"/>
</dbReference>
<organism evidence="5 6">
    <name type="scientific">Paracidovorax valerianellae</name>
    <dbReference type="NCBI Taxonomy" id="187868"/>
    <lineage>
        <taxon>Bacteria</taxon>
        <taxon>Pseudomonadati</taxon>
        <taxon>Pseudomonadota</taxon>
        <taxon>Betaproteobacteria</taxon>
        <taxon>Burkholderiales</taxon>
        <taxon>Comamonadaceae</taxon>
        <taxon>Paracidovorax</taxon>
    </lineage>
</organism>
<dbReference type="STRING" id="187868.SAMN05192589_104358"/>
<sequence length="352" mass="36859">MFFARSSAPDSDSEPPVEGGNAATPLPERTVVVITGASSGIGHATALAFARRGACLVLASRDADTLSPVAMECRAEGGTAIGVPTDVTDPKAVQALLAKALRHFGHIDVWVNGVGVGAVGRFEDVPVAAHRRVLETNLLGHLHGAHVVMPHFRERGRGTLVNLISMGGWVPAPYAAAYTASKFGVRGLSESLRAEVSDLPGVHVCDVAPTFVDSPGLAHGANYTGRSIRPPLPMVDPRRVADAIVGLATRPRDVTWLGAPALPGRIAHAVAPAAVGRAMRWLTDAALRRARTVPNSDGNLFEPSRGTAIDGGHREHRDSRMAAVAALGVAGLAYGWWLATRDRSSAADQQQP</sequence>
<name>A0A1G6S8R5_9BURK</name>
<dbReference type="InterPro" id="IPR020904">
    <property type="entry name" value="Sc_DH/Rdtase_CS"/>
</dbReference>
<dbReference type="Gene3D" id="3.40.50.720">
    <property type="entry name" value="NAD(P)-binding Rossmann-like Domain"/>
    <property type="match status" value="1"/>
</dbReference>
<dbReference type="PRINTS" id="PR00080">
    <property type="entry name" value="SDRFAMILY"/>
</dbReference>
<evidence type="ECO:0000313" key="6">
    <source>
        <dbReference type="Proteomes" id="UP000198781"/>
    </source>
</evidence>
<dbReference type="EMBL" id="FMZC01000004">
    <property type="protein sequence ID" value="SDD12507.1"/>
    <property type="molecule type" value="Genomic_DNA"/>
</dbReference>
<evidence type="ECO:0000256" key="3">
    <source>
        <dbReference type="RuleBase" id="RU000363"/>
    </source>
</evidence>
<reference evidence="5 6" key="1">
    <citation type="submission" date="2016-10" db="EMBL/GenBank/DDBJ databases">
        <authorList>
            <person name="de Groot N.N."/>
        </authorList>
    </citation>
    <scope>NUCLEOTIDE SEQUENCE [LARGE SCALE GENOMIC DNA]</scope>
    <source>
        <strain evidence="5 6">DSM 16619</strain>
    </source>
</reference>
<feature type="region of interest" description="Disordered" evidence="4">
    <location>
        <begin position="1"/>
        <end position="24"/>
    </location>
</feature>
<dbReference type="Pfam" id="PF00106">
    <property type="entry name" value="adh_short"/>
    <property type="match status" value="1"/>
</dbReference>